<reference evidence="2" key="1">
    <citation type="journal article" date="2020" name="bioRxiv">
        <title>Hybrid origin of Populus tomentosa Carr. identified through genome sequencing and phylogenomic analysis.</title>
        <authorList>
            <person name="An X."/>
            <person name="Gao K."/>
            <person name="Chen Z."/>
            <person name="Li J."/>
            <person name="Yang X."/>
            <person name="Yang X."/>
            <person name="Zhou J."/>
            <person name="Guo T."/>
            <person name="Zhao T."/>
            <person name="Huang S."/>
            <person name="Miao D."/>
            <person name="Khan W.U."/>
            <person name="Rao P."/>
            <person name="Ye M."/>
            <person name="Lei B."/>
            <person name="Liao W."/>
            <person name="Wang J."/>
            <person name="Ji L."/>
            <person name="Li Y."/>
            <person name="Guo B."/>
            <person name="Mustafa N.S."/>
            <person name="Li S."/>
            <person name="Yun Q."/>
            <person name="Keller S.R."/>
            <person name="Mao J."/>
            <person name="Zhang R."/>
            <person name="Strauss S.H."/>
        </authorList>
    </citation>
    <scope>NUCLEOTIDE SEQUENCE</scope>
    <source>
        <strain evidence="2">GM15</strain>
        <tissue evidence="2">Leaf</tissue>
    </source>
</reference>
<accession>A0A8X8CEM1</accession>
<organism evidence="2 3">
    <name type="scientific">Populus tomentosa</name>
    <name type="common">Chinese white poplar</name>
    <dbReference type="NCBI Taxonomy" id="118781"/>
    <lineage>
        <taxon>Eukaryota</taxon>
        <taxon>Viridiplantae</taxon>
        <taxon>Streptophyta</taxon>
        <taxon>Embryophyta</taxon>
        <taxon>Tracheophyta</taxon>
        <taxon>Spermatophyta</taxon>
        <taxon>Magnoliopsida</taxon>
        <taxon>eudicotyledons</taxon>
        <taxon>Gunneridae</taxon>
        <taxon>Pentapetalae</taxon>
        <taxon>rosids</taxon>
        <taxon>fabids</taxon>
        <taxon>Malpighiales</taxon>
        <taxon>Salicaceae</taxon>
        <taxon>Saliceae</taxon>
        <taxon>Populus</taxon>
    </lineage>
</organism>
<evidence type="ECO:0000256" key="1">
    <source>
        <dbReference type="SAM" id="MobiDB-lite"/>
    </source>
</evidence>
<dbReference type="EMBL" id="JAAWWB010000026">
    <property type="protein sequence ID" value="KAG6751357.1"/>
    <property type="molecule type" value="Genomic_DNA"/>
</dbReference>
<feature type="compositionally biased region" description="Basic and acidic residues" evidence="1">
    <location>
        <begin position="43"/>
        <end position="52"/>
    </location>
</feature>
<comment type="caution">
    <text evidence="2">The sequence shown here is derived from an EMBL/GenBank/DDBJ whole genome shotgun (WGS) entry which is preliminary data.</text>
</comment>
<protein>
    <submittedName>
        <fullName evidence="2">Uncharacterized protein</fullName>
    </submittedName>
</protein>
<keyword evidence="3" id="KW-1185">Reference proteome</keyword>
<dbReference type="OrthoDB" id="1924577at2759"/>
<evidence type="ECO:0000313" key="3">
    <source>
        <dbReference type="Proteomes" id="UP000886885"/>
    </source>
</evidence>
<feature type="region of interest" description="Disordered" evidence="1">
    <location>
        <begin position="40"/>
        <end position="82"/>
    </location>
</feature>
<dbReference type="AlphaFoldDB" id="A0A8X8CEM1"/>
<gene>
    <name evidence="2" type="ORF">POTOM_045890</name>
</gene>
<evidence type="ECO:0000313" key="2">
    <source>
        <dbReference type="EMBL" id="KAG6751357.1"/>
    </source>
</evidence>
<proteinExistence type="predicted"/>
<dbReference type="Proteomes" id="UP000886885">
    <property type="component" value="Chromosome 13D"/>
</dbReference>
<sequence>MKKILALSFHFPKLIRRNGARRFHFKSNLFEMDLYKVVSGDDDLPKRDDSGERRRKHDQLRVLPVTGSKTEVDAAGIRADDR</sequence>
<name>A0A8X8CEM1_POPTO</name>